<dbReference type="Pfam" id="PF01709">
    <property type="entry name" value="Transcrip_reg"/>
    <property type="match status" value="1"/>
</dbReference>
<evidence type="ECO:0000313" key="10">
    <source>
        <dbReference type="EMBL" id="CDX46818.1"/>
    </source>
</evidence>
<dbReference type="EMBL" id="CCMZ01000034">
    <property type="protein sequence ID" value="CDX23307.1"/>
    <property type="molecule type" value="Genomic_DNA"/>
</dbReference>
<dbReference type="InterPro" id="IPR048300">
    <property type="entry name" value="TACO1_YebC-like_2nd/3rd_dom"/>
</dbReference>
<dbReference type="InterPro" id="IPR026564">
    <property type="entry name" value="Transcrip_reg_TACO1-like_dom3"/>
</dbReference>
<dbReference type="Proteomes" id="UP000046122">
    <property type="component" value="Unassembled WGS sequence"/>
</dbReference>
<dbReference type="InterPro" id="IPR017856">
    <property type="entry name" value="Integrase-like_N"/>
</dbReference>
<dbReference type="GO" id="GO:0003677">
    <property type="term" value="F:DNA binding"/>
    <property type="evidence" value="ECO:0007669"/>
    <property type="project" value="UniProtKB-UniRule"/>
</dbReference>
<dbReference type="GO" id="GO:0006355">
    <property type="term" value="P:regulation of DNA-templated transcription"/>
    <property type="evidence" value="ECO:0007669"/>
    <property type="project" value="UniProtKB-UniRule"/>
</dbReference>
<feature type="domain" description="TACO1/YebC-like N-terminal" evidence="8">
    <location>
        <begin position="5"/>
        <end position="74"/>
    </location>
</feature>
<evidence type="ECO:0000256" key="2">
    <source>
        <dbReference type="ARBA" id="ARBA00022490"/>
    </source>
</evidence>
<dbReference type="Gene3D" id="1.10.10.200">
    <property type="match status" value="1"/>
</dbReference>
<dbReference type="EMBL" id="CCNE01000003">
    <property type="protein sequence ID" value="CDX49996.1"/>
    <property type="molecule type" value="Genomic_DNA"/>
</dbReference>
<feature type="domain" description="TACO1/YebC-like second and third" evidence="7">
    <location>
        <begin position="81"/>
        <end position="236"/>
    </location>
</feature>
<keyword evidence="2 6" id="KW-0963">Cytoplasm</keyword>
<keyword evidence="12" id="KW-1185">Reference proteome</keyword>
<dbReference type="Proteomes" id="UP000045285">
    <property type="component" value="Unassembled WGS sequence"/>
</dbReference>
<dbReference type="PANTHER" id="PTHR12532">
    <property type="entry name" value="TRANSLATIONAL ACTIVATOR OF CYTOCHROME C OXIDASE 1"/>
    <property type="match status" value="1"/>
</dbReference>
<evidence type="ECO:0000256" key="1">
    <source>
        <dbReference type="ARBA" id="ARBA00008724"/>
    </source>
</evidence>
<dbReference type="NCBIfam" id="NF009044">
    <property type="entry name" value="PRK12378.1"/>
    <property type="match status" value="1"/>
</dbReference>
<accession>A0A090FSC2</accession>
<evidence type="ECO:0000259" key="8">
    <source>
        <dbReference type="Pfam" id="PF20772"/>
    </source>
</evidence>
<dbReference type="InterPro" id="IPR049083">
    <property type="entry name" value="TACO1_YebC_N"/>
</dbReference>
<protein>
    <recommendedName>
        <fullName evidence="6">Probable transcriptional regulatory protein MPL3356_40322</fullName>
    </recommendedName>
</protein>
<evidence type="ECO:0000256" key="5">
    <source>
        <dbReference type="ARBA" id="ARBA00023163"/>
    </source>
</evidence>
<reference evidence="12" key="2">
    <citation type="submission" date="2014-08" db="EMBL/GenBank/DDBJ databases">
        <authorList>
            <person name="Moulin L."/>
        </authorList>
    </citation>
    <scope>NUCLEOTIDE SEQUENCE [LARGE SCALE GENOMIC DNA]</scope>
</reference>
<comment type="similarity">
    <text evidence="1 6">Belongs to the TACO1 family.</text>
</comment>
<dbReference type="NCBIfam" id="NF001030">
    <property type="entry name" value="PRK00110.1"/>
    <property type="match status" value="1"/>
</dbReference>
<dbReference type="InterPro" id="IPR002876">
    <property type="entry name" value="Transcrip_reg_TACO1-like"/>
</dbReference>
<evidence type="ECO:0000256" key="3">
    <source>
        <dbReference type="ARBA" id="ARBA00023015"/>
    </source>
</evidence>
<dbReference type="PANTHER" id="PTHR12532:SF6">
    <property type="entry name" value="TRANSCRIPTIONAL REGULATORY PROTEIN YEBC-RELATED"/>
    <property type="match status" value="1"/>
</dbReference>
<evidence type="ECO:0000256" key="4">
    <source>
        <dbReference type="ARBA" id="ARBA00023125"/>
    </source>
</evidence>
<evidence type="ECO:0000313" key="11">
    <source>
        <dbReference type="EMBL" id="CDX49996.1"/>
    </source>
</evidence>
<reference evidence="13 14" key="1">
    <citation type="submission" date="2014-08" db="EMBL/GenBank/DDBJ databases">
        <authorList>
            <person name="Moulin Lionel"/>
        </authorList>
    </citation>
    <scope>NUCLEOTIDE SEQUENCE [LARGE SCALE GENOMIC DNA]</scope>
</reference>
<name>A0A090FSC2_MESPL</name>
<dbReference type="SUPFAM" id="SSF75625">
    <property type="entry name" value="YebC-like"/>
    <property type="match status" value="1"/>
</dbReference>
<comment type="subcellular location">
    <subcellularLocation>
        <location evidence="6">Cytoplasm</location>
    </subcellularLocation>
</comment>
<gene>
    <name evidence="9" type="ORF">MPL3356_40322</name>
    <name evidence="11" type="ORF">MPL3365_110095</name>
    <name evidence="10" type="ORF">MPLDJ20_90217</name>
</gene>
<evidence type="ECO:0000259" key="7">
    <source>
        <dbReference type="Pfam" id="PF01709"/>
    </source>
</evidence>
<evidence type="ECO:0000256" key="6">
    <source>
        <dbReference type="HAMAP-Rule" id="MF_00693"/>
    </source>
</evidence>
<dbReference type="GO" id="GO:0005829">
    <property type="term" value="C:cytosol"/>
    <property type="evidence" value="ECO:0007669"/>
    <property type="project" value="TreeGrafter"/>
</dbReference>
<dbReference type="NCBIfam" id="TIGR01033">
    <property type="entry name" value="YebC/PmpR family DNA-binding transcriptional regulator"/>
    <property type="match status" value="1"/>
</dbReference>
<proteinExistence type="inferred from homology"/>
<evidence type="ECO:0000313" key="13">
    <source>
        <dbReference type="Proteomes" id="UP000046122"/>
    </source>
</evidence>
<dbReference type="InterPro" id="IPR029072">
    <property type="entry name" value="YebC-like"/>
</dbReference>
<dbReference type="Pfam" id="PF20772">
    <property type="entry name" value="TACO1_YebC_N"/>
    <property type="match status" value="1"/>
</dbReference>
<evidence type="ECO:0000313" key="9">
    <source>
        <dbReference type="EMBL" id="CDX23307.1"/>
    </source>
</evidence>
<evidence type="ECO:0000313" key="12">
    <source>
        <dbReference type="Proteomes" id="UP000045285"/>
    </source>
</evidence>
<dbReference type="HAMAP" id="MF_00693">
    <property type="entry name" value="Transcrip_reg_TACO1"/>
    <property type="match status" value="1"/>
</dbReference>
<dbReference type="Gene3D" id="3.30.70.980">
    <property type="match status" value="2"/>
</dbReference>
<keyword evidence="5 6" id="KW-0804">Transcription</keyword>
<dbReference type="AlphaFoldDB" id="A0A090FSC2"/>
<dbReference type="EMBL" id="CCNB01000046">
    <property type="protein sequence ID" value="CDX46818.1"/>
    <property type="molecule type" value="Genomic_DNA"/>
</dbReference>
<organism evidence="10 14">
    <name type="scientific">Mesorhizobium plurifarium</name>
    <dbReference type="NCBI Taxonomy" id="69974"/>
    <lineage>
        <taxon>Bacteria</taxon>
        <taxon>Pseudomonadati</taxon>
        <taxon>Pseudomonadota</taxon>
        <taxon>Alphaproteobacteria</taxon>
        <taxon>Hyphomicrobiales</taxon>
        <taxon>Phyllobacteriaceae</taxon>
        <taxon>Mesorhizobium</taxon>
    </lineage>
</organism>
<dbReference type="Proteomes" id="UP000046373">
    <property type="component" value="Unassembled WGS sequence"/>
</dbReference>
<keyword evidence="3 6" id="KW-0805">Transcription regulation</keyword>
<sequence length="249" mass="26806">MAGHSQFKNIMHRKGRQDAVRSKMFSKLAREITVAAKTGTPDPAMNPRLRLAVQNAKAVSMPKDNIQRAINKASAGDAENYEAVRYEGYGPGGVALIVEVLTDNRNRSASNVRAAFTKAGGALGETGSVSFMWNRVGEIYYPASAGSADKVMEAAIEAGADDVESDEEGHTIYCGFENLGEVSKSLEAALGEAESVKPIWQPQNNVPVDEERAQSLMKLVATLEDDDDVQSVYANFEVDDETMAKLSAA</sequence>
<keyword evidence="4 6" id="KW-0238">DNA-binding</keyword>
<dbReference type="FunFam" id="1.10.10.200:FF:000002">
    <property type="entry name" value="Probable transcriptional regulatory protein CLM62_37755"/>
    <property type="match status" value="1"/>
</dbReference>
<evidence type="ECO:0000313" key="14">
    <source>
        <dbReference type="Proteomes" id="UP000046373"/>
    </source>
</evidence>
<dbReference type="STRING" id="69974.MPLDJ20_90217"/>